<gene>
    <name evidence="2" type="ORF">DL764_007378</name>
</gene>
<evidence type="ECO:0000313" key="3">
    <source>
        <dbReference type="Proteomes" id="UP000293360"/>
    </source>
</evidence>
<feature type="compositionally biased region" description="Low complexity" evidence="1">
    <location>
        <begin position="161"/>
        <end position="200"/>
    </location>
</feature>
<comment type="caution">
    <text evidence="2">The sequence shown here is derived from an EMBL/GenBank/DDBJ whole genome shotgun (WGS) entry which is preliminary data.</text>
</comment>
<evidence type="ECO:0000256" key="1">
    <source>
        <dbReference type="SAM" id="MobiDB-lite"/>
    </source>
</evidence>
<dbReference type="OrthoDB" id="4775596at2759"/>
<feature type="region of interest" description="Disordered" evidence="1">
    <location>
        <begin position="1"/>
        <end position="351"/>
    </location>
</feature>
<keyword evidence="3" id="KW-1185">Reference proteome</keyword>
<dbReference type="Proteomes" id="UP000293360">
    <property type="component" value="Unassembled WGS sequence"/>
</dbReference>
<feature type="compositionally biased region" description="Basic and acidic residues" evidence="1">
    <location>
        <begin position="312"/>
        <end position="324"/>
    </location>
</feature>
<protein>
    <submittedName>
        <fullName evidence="2">Uncharacterized protein</fullName>
    </submittedName>
</protein>
<feature type="compositionally biased region" description="Basic residues" evidence="1">
    <location>
        <begin position="254"/>
        <end position="264"/>
    </location>
</feature>
<accession>A0A4Q4T1A3</accession>
<evidence type="ECO:0000313" key="2">
    <source>
        <dbReference type="EMBL" id="RYO97028.1"/>
    </source>
</evidence>
<feature type="compositionally biased region" description="Basic residues" evidence="1">
    <location>
        <begin position="301"/>
        <end position="311"/>
    </location>
</feature>
<reference evidence="2 3" key="1">
    <citation type="submission" date="2018-06" db="EMBL/GenBank/DDBJ databases">
        <title>Complete Genomes of Monosporascus.</title>
        <authorList>
            <person name="Robinson A.J."/>
            <person name="Natvig D.O."/>
        </authorList>
    </citation>
    <scope>NUCLEOTIDE SEQUENCE [LARGE SCALE GENOMIC DNA]</scope>
    <source>
        <strain evidence="2 3">CBS 110550</strain>
    </source>
</reference>
<dbReference type="AlphaFoldDB" id="A0A4Q4T1A3"/>
<organism evidence="2 3">
    <name type="scientific">Monosporascus ibericus</name>
    <dbReference type="NCBI Taxonomy" id="155417"/>
    <lineage>
        <taxon>Eukaryota</taxon>
        <taxon>Fungi</taxon>
        <taxon>Dikarya</taxon>
        <taxon>Ascomycota</taxon>
        <taxon>Pezizomycotina</taxon>
        <taxon>Sordariomycetes</taxon>
        <taxon>Xylariomycetidae</taxon>
        <taxon>Xylariales</taxon>
        <taxon>Xylariales incertae sedis</taxon>
        <taxon>Monosporascus</taxon>
    </lineage>
</organism>
<sequence>MDSHKSSYGSPSEASVVKEDLQDLIDDVVTSHTRNHDKETATEQHSPGNHPLGAAATTPTRTEHEAALSQGVEDVLQGLIDEAIASARENKGEEPVPGGGGGGPQSALAALLARMTSQQRGGGNRAGSSPIVIVISSDEESISDDEPFPRFLMRRSRSGGKRSQGSATLPGTPTAATDATGGSSGRPSSSSSSAGFSGASTIRRDDPGADAGRQESIVAKIQRRPPVEFPRHAYGRRQKRRYETSSDDDEGAGRRGRGSRRRSGRAGEQAETFIDLTLHSEPEESPHAEASPPPAAPDRLPKKKKKQKQKQKREGNDKQKRRPEPPSGKRNSIGQMAAAAATASSGKRWKY</sequence>
<name>A0A4Q4T1A3_9PEZI</name>
<feature type="compositionally biased region" description="Polar residues" evidence="1">
    <location>
        <begin position="1"/>
        <end position="13"/>
    </location>
</feature>
<feature type="compositionally biased region" description="Acidic residues" evidence="1">
    <location>
        <begin position="137"/>
        <end position="146"/>
    </location>
</feature>
<feature type="compositionally biased region" description="Basic and acidic residues" evidence="1">
    <location>
        <begin position="278"/>
        <end position="287"/>
    </location>
</feature>
<proteinExistence type="predicted"/>
<dbReference type="EMBL" id="QJNU01000500">
    <property type="protein sequence ID" value="RYO97028.1"/>
    <property type="molecule type" value="Genomic_DNA"/>
</dbReference>